<dbReference type="PANTHER" id="PTHR30349:SF64">
    <property type="entry name" value="PROPHAGE INTEGRASE INTD-RELATED"/>
    <property type="match status" value="1"/>
</dbReference>
<dbReference type="CDD" id="cd00796">
    <property type="entry name" value="INT_Rci_Hp1_C"/>
    <property type="match status" value="1"/>
</dbReference>
<evidence type="ECO:0000259" key="3">
    <source>
        <dbReference type="PROSITE" id="PS51898"/>
    </source>
</evidence>
<dbReference type="PROSITE" id="PS51898">
    <property type="entry name" value="TYR_RECOMBINASE"/>
    <property type="match status" value="1"/>
</dbReference>
<dbReference type="PANTHER" id="PTHR30349">
    <property type="entry name" value="PHAGE INTEGRASE-RELATED"/>
    <property type="match status" value="1"/>
</dbReference>
<evidence type="ECO:0000313" key="4">
    <source>
        <dbReference type="EMBL" id="MDH0970510.1"/>
    </source>
</evidence>
<protein>
    <submittedName>
        <fullName evidence="4">Site-specific integrase</fullName>
    </submittedName>
</protein>
<dbReference type="EMBL" id="JAOCBE010000001">
    <property type="protein sequence ID" value="MDH0970510.1"/>
    <property type="molecule type" value="Genomic_DNA"/>
</dbReference>
<dbReference type="Pfam" id="PF00589">
    <property type="entry name" value="Phage_integrase"/>
    <property type="match status" value="1"/>
</dbReference>
<accession>A0AA42MXH9</accession>
<organism evidence="4 5">
    <name type="scientific">Acinetobacter johnsonii</name>
    <dbReference type="NCBI Taxonomy" id="40214"/>
    <lineage>
        <taxon>Bacteria</taxon>
        <taxon>Pseudomonadati</taxon>
        <taxon>Pseudomonadota</taxon>
        <taxon>Gammaproteobacteria</taxon>
        <taxon>Moraxellales</taxon>
        <taxon>Moraxellaceae</taxon>
        <taxon>Acinetobacter</taxon>
    </lineage>
</organism>
<evidence type="ECO:0000256" key="2">
    <source>
        <dbReference type="ARBA" id="ARBA00023172"/>
    </source>
</evidence>
<dbReference type="InterPro" id="IPR011010">
    <property type="entry name" value="DNA_brk_join_enz"/>
</dbReference>
<dbReference type="SUPFAM" id="SSF56349">
    <property type="entry name" value="DNA breaking-rejoining enzymes"/>
    <property type="match status" value="1"/>
</dbReference>
<dbReference type="GO" id="GO:0015074">
    <property type="term" value="P:DNA integration"/>
    <property type="evidence" value="ECO:0007669"/>
    <property type="project" value="UniProtKB-KW"/>
</dbReference>
<name>A0AA42MXH9_ACIJO</name>
<keyword evidence="2" id="KW-0233">DNA recombination</keyword>
<evidence type="ECO:0000313" key="5">
    <source>
        <dbReference type="Proteomes" id="UP001159915"/>
    </source>
</evidence>
<evidence type="ECO:0000256" key="1">
    <source>
        <dbReference type="ARBA" id="ARBA00022908"/>
    </source>
</evidence>
<dbReference type="InterPro" id="IPR013762">
    <property type="entry name" value="Integrase-like_cat_sf"/>
</dbReference>
<dbReference type="InterPro" id="IPR002104">
    <property type="entry name" value="Integrase_catalytic"/>
</dbReference>
<keyword evidence="1" id="KW-0229">DNA integration</keyword>
<feature type="domain" description="Tyr recombinase" evidence="3">
    <location>
        <begin position="97"/>
        <end position="269"/>
    </location>
</feature>
<dbReference type="Proteomes" id="UP001159915">
    <property type="component" value="Unassembled WGS sequence"/>
</dbReference>
<sequence length="275" mass="32700">MDVQEILHFYIKNGLYNSKHKYHDKIKYLEWFYFHDQITIDVITDYCTHRSLHGVRNSTINREINLMRAAFNYYLTYNHTANFKNPFNRFRLFENDYVPRFLSSIECRRLLSSTLDFNNTMLYDFITLALNTGCRSSELTTLTWNNVNLDDRYIVIRNALSKNKKTVYKPINNVCVAAFLRLKNHKHYVFYNHTTGKNIRSFRRGFENAVKRADLGHVRIHDLRHTFASFLVKNGVPLYHVSTLLGHSDIRITQRYAHLAPEHLHDVLKRLPVLQ</sequence>
<proteinExistence type="predicted"/>
<dbReference type="Gene3D" id="1.10.443.10">
    <property type="entry name" value="Intergrase catalytic core"/>
    <property type="match status" value="1"/>
</dbReference>
<reference evidence="4" key="1">
    <citation type="submission" date="2022-09" db="EMBL/GenBank/DDBJ databases">
        <title>Intensive care unit water sources are persistently colonized with multi-drug resistant bacteria and are the site of extensive horizontal gene transfer of antibiotic resistance genes.</title>
        <authorList>
            <person name="Diorio-Toth L."/>
        </authorList>
    </citation>
    <scope>NUCLEOTIDE SEQUENCE</scope>
    <source>
        <strain evidence="4">GD03920</strain>
    </source>
</reference>
<dbReference type="InterPro" id="IPR050090">
    <property type="entry name" value="Tyrosine_recombinase_XerCD"/>
</dbReference>
<dbReference type="RefSeq" id="WP_279670863.1">
    <property type="nucleotide sequence ID" value="NZ_JAOCBE010000001.1"/>
</dbReference>
<dbReference type="GO" id="GO:0006310">
    <property type="term" value="P:DNA recombination"/>
    <property type="evidence" value="ECO:0007669"/>
    <property type="project" value="UniProtKB-KW"/>
</dbReference>
<comment type="caution">
    <text evidence="4">The sequence shown here is derived from an EMBL/GenBank/DDBJ whole genome shotgun (WGS) entry which is preliminary data.</text>
</comment>
<gene>
    <name evidence="4" type="ORF">N5C10_15130</name>
</gene>
<dbReference type="GO" id="GO:0003677">
    <property type="term" value="F:DNA binding"/>
    <property type="evidence" value="ECO:0007669"/>
    <property type="project" value="InterPro"/>
</dbReference>
<dbReference type="AlphaFoldDB" id="A0AA42MXH9"/>